<sequence length="662" mass="75980">MTTERNKITLPIIKQVRLYDFDLYTSNPNIITEVNKNVYCLIGANGLGKSTFLNSVTYCITGAIPLTEKNFSTAPEYAKNATRNTRTTDYFNGRISESLRGRVKVSVLLECKNTRIEVVRHLFSDGKVSSLSIENLGNNNHITLNLNNSNAEEMESLYQQKIIELTGLKDFSQYIFLFHFISVFDESRHLLLWNDDILTNALYIAFGTDPSVAILAENLQNEMEKEDSRGRNAKFAAKQITRQIDELLSAMRDKHSDDGLSQAQTLERHKKLCENVKYAQNRTAHINLEKKDLEVKCAELNSKYSALEVEYRKEFSSRLSNMSHLRYHPLIKLSIEDHKCALCNSESHDISHHLEDIISENKCPLCLSKVIDDSDADKLALQKIKKIDIERANIKEKLEITYQALDRVISELNIAEANEQAAQAELDSFENENRSAILLGSSPNPHYFTQEIKELEAQRDKFNKSSLAFYKKRDELRDQLRKHEKELKVNYSIYAESFVLRFRELAEEFIGMPVDVVLEHHKSKTKSGFGLTLHMNKKLRTTSDKLSESQRFFIDIALRMAITEFMCDGPATLLIDTPEGSLDIAYEARAGSMFSKYAKQNNFILMTANLRSSYLVLRLANLQKKQGMQIVRMTEWTNLTEVQKSEEGLFTRAYNDIEEAME</sequence>
<dbReference type="GO" id="GO:0016887">
    <property type="term" value="F:ATP hydrolysis activity"/>
    <property type="evidence" value="ECO:0007669"/>
    <property type="project" value="InterPro"/>
</dbReference>
<feature type="domain" description="Rad50/SbcC-type AAA" evidence="2">
    <location>
        <begin position="27"/>
        <end position="301"/>
    </location>
</feature>
<accession>A0A3X9ZK86</accession>
<dbReference type="SUPFAM" id="SSF52540">
    <property type="entry name" value="P-loop containing nucleoside triphosphate hydrolases"/>
    <property type="match status" value="1"/>
</dbReference>
<dbReference type="Proteomes" id="UP000839704">
    <property type="component" value="Unassembled WGS sequence"/>
</dbReference>
<name>A0A3X9ZK86_SALNE</name>
<evidence type="ECO:0000313" key="3">
    <source>
        <dbReference type="EMBL" id="ECF2659256.1"/>
    </source>
</evidence>
<protein>
    <recommendedName>
        <fullName evidence="2">Rad50/SbcC-type AAA domain-containing protein</fullName>
    </recommendedName>
</protein>
<organism evidence="3">
    <name type="scientific">Salmonella newport</name>
    <dbReference type="NCBI Taxonomy" id="108619"/>
    <lineage>
        <taxon>Bacteria</taxon>
        <taxon>Pseudomonadati</taxon>
        <taxon>Pseudomonadota</taxon>
        <taxon>Gammaproteobacteria</taxon>
        <taxon>Enterobacterales</taxon>
        <taxon>Enterobacteriaceae</taxon>
        <taxon>Salmonella</taxon>
    </lineage>
</organism>
<dbReference type="Pfam" id="PF13476">
    <property type="entry name" value="AAA_23"/>
    <property type="match status" value="1"/>
</dbReference>
<keyword evidence="1" id="KW-0175">Coiled coil</keyword>
<dbReference type="GO" id="GO:0006302">
    <property type="term" value="P:double-strand break repair"/>
    <property type="evidence" value="ECO:0007669"/>
    <property type="project" value="InterPro"/>
</dbReference>
<proteinExistence type="predicted"/>
<comment type="caution">
    <text evidence="3">The sequence shown here is derived from an EMBL/GenBank/DDBJ whole genome shotgun (WGS) entry which is preliminary data.</text>
</comment>
<dbReference type="EMBL" id="AAIKPT010000002">
    <property type="protein sequence ID" value="ECF2659256.1"/>
    <property type="molecule type" value="Genomic_DNA"/>
</dbReference>
<evidence type="ECO:0000313" key="4">
    <source>
        <dbReference type="EMBL" id="EDH9238504.1"/>
    </source>
</evidence>
<dbReference type="PANTHER" id="PTHR32114:SF2">
    <property type="entry name" value="ABC TRANSPORTER ABCH.3"/>
    <property type="match status" value="1"/>
</dbReference>
<gene>
    <name evidence="4" type="ORF">CC401_09990</name>
    <name evidence="5" type="ORF">CC727_08235</name>
    <name evidence="3" type="ORF">E2D29_02660</name>
</gene>
<evidence type="ECO:0000256" key="1">
    <source>
        <dbReference type="SAM" id="Coils"/>
    </source>
</evidence>
<dbReference type="PANTHER" id="PTHR32114">
    <property type="entry name" value="ABC TRANSPORTER ABCH.3"/>
    <property type="match status" value="1"/>
</dbReference>
<reference evidence="3" key="1">
    <citation type="submission" date="2019-03" db="EMBL/GenBank/DDBJ databases">
        <authorList>
            <person name="Ashton P.M."/>
            <person name="Dallman T."/>
            <person name="Nair S."/>
            <person name="De Pinna E."/>
            <person name="Peters T."/>
            <person name="Grant K."/>
        </authorList>
    </citation>
    <scope>NUCLEOTIDE SEQUENCE [LARGE SCALE GENOMIC DNA]</scope>
    <source>
        <strain evidence="3">167054</strain>
        <strain evidence="5">333943</strain>
        <strain evidence="4">353912</strain>
    </source>
</reference>
<feature type="coiled-coil region" evidence="1">
    <location>
        <begin position="395"/>
        <end position="432"/>
    </location>
</feature>
<dbReference type="InterPro" id="IPR038729">
    <property type="entry name" value="Rad50/SbcC_AAA"/>
</dbReference>
<dbReference type="InterPro" id="IPR027417">
    <property type="entry name" value="P-loop_NTPase"/>
</dbReference>
<dbReference type="Gene3D" id="3.40.50.300">
    <property type="entry name" value="P-loop containing nucleotide triphosphate hydrolases"/>
    <property type="match status" value="2"/>
</dbReference>
<dbReference type="AlphaFoldDB" id="A0A3X9ZK86"/>
<evidence type="ECO:0000313" key="5">
    <source>
        <dbReference type="EMBL" id="EDI0348092.1"/>
    </source>
</evidence>
<evidence type="ECO:0000259" key="2">
    <source>
        <dbReference type="Pfam" id="PF13476"/>
    </source>
</evidence>
<dbReference type="EMBL" id="AAMJPT010000008">
    <property type="protein sequence ID" value="EDI0348092.1"/>
    <property type="molecule type" value="Genomic_DNA"/>
</dbReference>
<dbReference type="EMBL" id="AAMJGG010000008">
    <property type="protein sequence ID" value="EDH9238504.1"/>
    <property type="molecule type" value="Genomic_DNA"/>
</dbReference>